<feature type="compositionally biased region" description="Low complexity" evidence="1">
    <location>
        <begin position="303"/>
        <end position="347"/>
    </location>
</feature>
<reference evidence="2" key="2">
    <citation type="submission" date="2021-04" db="EMBL/GenBank/DDBJ databases">
        <authorList>
            <person name="Gilroy R."/>
        </authorList>
    </citation>
    <scope>NUCLEOTIDE SEQUENCE</scope>
    <source>
        <strain evidence="2">378</strain>
    </source>
</reference>
<comment type="caution">
    <text evidence="2">The sequence shown here is derived from an EMBL/GenBank/DDBJ whole genome shotgun (WGS) entry which is preliminary data.</text>
</comment>
<feature type="region of interest" description="Disordered" evidence="1">
    <location>
        <begin position="303"/>
        <end position="349"/>
    </location>
</feature>
<reference evidence="2" key="1">
    <citation type="journal article" date="2021" name="PeerJ">
        <title>Extensive microbial diversity within the chicken gut microbiome revealed by metagenomics and culture.</title>
        <authorList>
            <person name="Gilroy R."/>
            <person name="Ravi A."/>
            <person name="Getino M."/>
            <person name="Pursley I."/>
            <person name="Horton D.L."/>
            <person name="Alikhan N.F."/>
            <person name="Baker D."/>
            <person name="Gharbi K."/>
            <person name="Hall N."/>
            <person name="Watson M."/>
            <person name="Adriaenssens E.M."/>
            <person name="Foster-Nyarko E."/>
            <person name="Jarju S."/>
            <person name="Secka A."/>
            <person name="Antonio M."/>
            <person name="Oren A."/>
            <person name="Chaudhuri R.R."/>
            <person name="La Ragione R."/>
            <person name="Hildebrand F."/>
            <person name="Pallen M.J."/>
        </authorList>
    </citation>
    <scope>NUCLEOTIDE SEQUENCE</scope>
    <source>
        <strain evidence="2">378</strain>
    </source>
</reference>
<sequence>MNDTYYHTFSTDNVSITNNTNSTTPVPVSAETNTASVATTSVTANSPTVSTLANATKRNPHLEFTVGNTTVDLNLTTYGAFGCRKGEDALFRATELFNGLDDEALRKGLHLPPKAFTKSQAALEVMGCICTYEGHTYRIPAAPNFNPDAVKPFTLPKGAVLSPWDPNSLVPVKIPFMEMSSGQINSTMGYLWGYLNTVKCCKVQLLKRLLHYSKSTPRLLKILESWGLVLLRDDLVYLIPRDPNFSPEKEFRRQALHYDPQYAAGFISMPFVAADSSAYYQELQEAEEAKKAARRAARQAKPVATADAEAANEAQAAKAAEAVNTAEENKAAAEQSKATTTEAPAEATSDDIPCIFTQEQLAHNIPALQQLLPPKFAEVLPPLVTSDLCATAVCDVRNSDLDLPQPYSFTRLTPLQRVWATTSGLSPASILPIIAYHAQFKSQYVQHALHCGIPQEDAVNLVCAHIKSNILKEIALKPYGKEVLRQLLSTSKSKQQLSSACAWELWLPRFGESNSK</sequence>
<evidence type="ECO:0000313" key="3">
    <source>
        <dbReference type="Proteomes" id="UP000733611"/>
    </source>
</evidence>
<dbReference type="EMBL" id="JAHLFE010000174">
    <property type="protein sequence ID" value="MBU3844875.1"/>
    <property type="molecule type" value="Genomic_DNA"/>
</dbReference>
<dbReference type="Proteomes" id="UP000733611">
    <property type="component" value="Unassembled WGS sequence"/>
</dbReference>
<proteinExistence type="predicted"/>
<evidence type="ECO:0000256" key="1">
    <source>
        <dbReference type="SAM" id="MobiDB-lite"/>
    </source>
</evidence>
<gene>
    <name evidence="2" type="ORF">H9847_08460</name>
</gene>
<accession>A0A948TH02</accession>
<protein>
    <submittedName>
        <fullName evidence="2">Uncharacterized protein</fullName>
    </submittedName>
</protein>
<evidence type="ECO:0000313" key="2">
    <source>
        <dbReference type="EMBL" id="MBU3844875.1"/>
    </source>
</evidence>
<dbReference type="AlphaFoldDB" id="A0A948TH02"/>
<name>A0A948TH02_9GAMM</name>
<organism evidence="2 3">
    <name type="scientific">Candidatus Anaerobiospirillum pullicola</name>
    <dbReference type="NCBI Taxonomy" id="2838451"/>
    <lineage>
        <taxon>Bacteria</taxon>
        <taxon>Pseudomonadati</taxon>
        <taxon>Pseudomonadota</taxon>
        <taxon>Gammaproteobacteria</taxon>
        <taxon>Aeromonadales</taxon>
        <taxon>Succinivibrionaceae</taxon>
        <taxon>Anaerobiospirillum</taxon>
    </lineage>
</organism>